<comment type="caution">
    <text evidence="1">The sequence shown here is derived from an EMBL/GenBank/DDBJ whole genome shotgun (WGS) entry which is preliminary data.</text>
</comment>
<dbReference type="SUPFAM" id="SSF52540">
    <property type="entry name" value="P-loop containing nucleoside triphosphate hydrolases"/>
    <property type="match status" value="1"/>
</dbReference>
<dbReference type="EMBL" id="LCKW01000009">
    <property type="protein sequence ID" value="KKU08899.1"/>
    <property type="molecule type" value="Genomic_DNA"/>
</dbReference>
<dbReference type="GO" id="GO:0016301">
    <property type="term" value="F:kinase activity"/>
    <property type="evidence" value="ECO:0007669"/>
    <property type="project" value="UniProtKB-KW"/>
</dbReference>
<dbReference type="Gene3D" id="3.40.50.300">
    <property type="entry name" value="P-loop containing nucleotide triphosphate hydrolases"/>
    <property type="match status" value="1"/>
</dbReference>
<dbReference type="InterPro" id="IPR027417">
    <property type="entry name" value="P-loop_NTPase"/>
</dbReference>
<gene>
    <name evidence="1" type="ORF">UX09_C0009G0006</name>
</gene>
<name>A0A0G1ML27_9BACT</name>
<protein>
    <submittedName>
        <fullName evidence="1">Dephospho-CoA kinase</fullName>
    </submittedName>
</protein>
<dbReference type="Proteomes" id="UP000034354">
    <property type="component" value="Unassembled WGS sequence"/>
</dbReference>
<keyword evidence="1" id="KW-0808">Transferase</keyword>
<dbReference type="PANTHER" id="PTHR41930">
    <property type="entry name" value="UPF0200 PROTEIN MJ1399"/>
    <property type="match status" value="1"/>
</dbReference>
<sequence>MTDNKLVAVVGMCGSGKSVLSDALVAENFGYLRFGQIVMDEIKKKNLEVSESNERIIREGFRKEYGMGAFAVLNIPKFDELLQQSHVVGDGLYSWDEYKILKEKYGDNLIVVAVYAPPPMRYERLEKRFSDASDTALRNRGFSREAAAARDIAEIENIAKGGPIAMADYTILNIGTMEEYREQIKKFIDWLKKYGNN</sequence>
<evidence type="ECO:0000313" key="1">
    <source>
        <dbReference type="EMBL" id="KKU08899.1"/>
    </source>
</evidence>
<evidence type="ECO:0000313" key="2">
    <source>
        <dbReference type="Proteomes" id="UP000034354"/>
    </source>
</evidence>
<accession>A0A0G1ML27</accession>
<proteinExistence type="predicted"/>
<organism evidence="1 2">
    <name type="scientific">Candidatus Uhrbacteria bacterium GW2011_GWE2_45_35</name>
    <dbReference type="NCBI Taxonomy" id="1618993"/>
    <lineage>
        <taxon>Bacteria</taxon>
        <taxon>Candidatus Uhriibacteriota</taxon>
    </lineage>
</organism>
<keyword evidence="1" id="KW-0418">Kinase</keyword>
<reference evidence="1 2" key="1">
    <citation type="journal article" date="2015" name="Nature">
        <title>rRNA introns, odd ribosomes, and small enigmatic genomes across a large radiation of phyla.</title>
        <authorList>
            <person name="Brown C.T."/>
            <person name="Hug L.A."/>
            <person name="Thomas B.C."/>
            <person name="Sharon I."/>
            <person name="Castelle C.J."/>
            <person name="Singh A."/>
            <person name="Wilkins M.J."/>
            <person name="Williams K.H."/>
            <person name="Banfield J.F."/>
        </authorList>
    </citation>
    <scope>NUCLEOTIDE SEQUENCE [LARGE SCALE GENOMIC DNA]</scope>
</reference>
<dbReference type="Pfam" id="PF13238">
    <property type="entry name" value="AAA_18"/>
    <property type="match status" value="1"/>
</dbReference>
<dbReference type="AlphaFoldDB" id="A0A0G1ML27"/>
<dbReference type="PANTHER" id="PTHR41930:SF1">
    <property type="entry name" value="DEPHOSPHO-COA KINASE"/>
    <property type="match status" value="1"/>
</dbReference>
<dbReference type="STRING" id="1618993.UX09_C0009G0006"/>